<feature type="compositionally biased region" description="Low complexity" evidence="5">
    <location>
        <begin position="464"/>
        <end position="479"/>
    </location>
</feature>
<evidence type="ECO:0000259" key="6">
    <source>
        <dbReference type="Pfam" id="PF01417"/>
    </source>
</evidence>
<comment type="caution">
    <text evidence="7">The sequence shown here is derived from an EMBL/GenBank/DDBJ whole genome shotgun (WGS) entry which is preliminary data.</text>
</comment>
<dbReference type="EMBL" id="JALJOU010000010">
    <property type="protein sequence ID" value="KAK9841847.1"/>
    <property type="molecule type" value="Genomic_DNA"/>
</dbReference>
<dbReference type="SUPFAM" id="SSF48464">
    <property type="entry name" value="ENTH/VHS domain"/>
    <property type="match status" value="1"/>
</dbReference>
<dbReference type="InterPro" id="IPR008942">
    <property type="entry name" value="ENTH_VHS"/>
</dbReference>
<organism evidence="7 8">
    <name type="scientific">Elliptochloris bilobata</name>
    <dbReference type="NCBI Taxonomy" id="381761"/>
    <lineage>
        <taxon>Eukaryota</taxon>
        <taxon>Viridiplantae</taxon>
        <taxon>Chlorophyta</taxon>
        <taxon>core chlorophytes</taxon>
        <taxon>Trebouxiophyceae</taxon>
        <taxon>Trebouxiophyceae incertae sedis</taxon>
        <taxon>Elliptochloris clade</taxon>
        <taxon>Elliptochloris</taxon>
    </lineage>
</organism>
<protein>
    <recommendedName>
        <fullName evidence="6">ENTH domain-containing protein</fullName>
    </recommendedName>
</protein>
<feature type="region of interest" description="Disordered" evidence="5">
    <location>
        <begin position="454"/>
        <end position="560"/>
    </location>
</feature>
<dbReference type="PANTHER" id="PTHR21514:SF0">
    <property type="entry name" value="AP-4 COMPLEX ACCESSORY SUBUNIT TEPSIN"/>
    <property type="match status" value="1"/>
</dbReference>
<comment type="subcellular location">
    <subcellularLocation>
        <location evidence="1">Cytoplasmic vesicle</location>
        <location evidence="1">Clathrin-coated vesicle</location>
    </subcellularLocation>
    <subcellularLocation>
        <location evidence="2">Golgi apparatus</location>
        <location evidence="2">trans-Golgi network</location>
    </subcellularLocation>
</comment>
<keyword evidence="3" id="KW-0333">Golgi apparatus</keyword>
<sequence>MFAKFVNHSKLDEATSTKDAVAPVYLLEEIWELIHTSGPEVSAGLVDLAIKRLNHRSPIVKHKTLRLIKHICAKGSSDFKRGLTKQAGPIRELTHYRGEPDPFKGDVMNQRVRDKAKEALEAVFAATDVSRVVAPPPLQNRIQGFGSAVSSAEGAAALAASAGSSGGARMLGFGNPHYEGGGGAGRPGRVTSPKALIDAAAAALGGSAGAPRRAPFMREEGGYSSGEDASGGGRARGPPRVAAVRSALRGASGSGGGGEEGRAVEALCAPGGLRAAPDADALRLFVERVSGLNGGRVAELLRAQLGGTSWQAVLRALCGLEAVVQQGTSAACGEVAVSFQADPASLHAAAASPQAAVRAGPSVSAANADPFAGSLAPAGVQPPLGARGEPGGTGGPPGGLFVGLAVGGGGSAPDLAGGGPGRSLDAALFSAASANPGVPHATSADGLAGLFGGLSTAGPPAPQPGGSSSSGFGGAAADPTRAPWGPGTGHGHSAAPAMQPAQQLGGGAVPRPQQGYGAAQWPQTPAWQPVASPAHVPAASSGWGMAPTHGPAPVLAADPSGITRESTFDFVGDHVSALRTQK</sequence>
<evidence type="ECO:0000313" key="7">
    <source>
        <dbReference type="EMBL" id="KAK9841847.1"/>
    </source>
</evidence>
<feature type="compositionally biased region" description="Low complexity" evidence="5">
    <location>
        <begin position="529"/>
        <end position="541"/>
    </location>
</feature>
<feature type="region of interest" description="Disordered" evidence="5">
    <location>
        <begin position="374"/>
        <end position="400"/>
    </location>
</feature>
<accession>A0AAW1S8A7</accession>
<dbReference type="InterPro" id="IPR013809">
    <property type="entry name" value="ENTH"/>
</dbReference>
<evidence type="ECO:0000256" key="3">
    <source>
        <dbReference type="ARBA" id="ARBA00023034"/>
    </source>
</evidence>
<dbReference type="PANTHER" id="PTHR21514">
    <property type="entry name" value="AP-4 COMPLEX ACCESSORY SUBUNIT TEPSIN"/>
    <property type="match status" value="1"/>
</dbReference>
<dbReference type="GO" id="GO:0030136">
    <property type="term" value="C:clathrin-coated vesicle"/>
    <property type="evidence" value="ECO:0007669"/>
    <property type="project" value="UniProtKB-SubCell"/>
</dbReference>
<reference evidence="7 8" key="1">
    <citation type="journal article" date="2024" name="Nat. Commun.">
        <title>Phylogenomics reveals the evolutionary origins of lichenization in chlorophyte algae.</title>
        <authorList>
            <person name="Puginier C."/>
            <person name="Libourel C."/>
            <person name="Otte J."/>
            <person name="Skaloud P."/>
            <person name="Haon M."/>
            <person name="Grisel S."/>
            <person name="Petersen M."/>
            <person name="Berrin J.G."/>
            <person name="Delaux P.M."/>
            <person name="Dal Grande F."/>
            <person name="Keller J."/>
        </authorList>
    </citation>
    <scope>NUCLEOTIDE SEQUENCE [LARGE SCALE GENOMIC DNA]</scope>
    <source>
        <strain evidence="7 8">SAG 245.80</strain>
    </source>
</reference>
<name>A0AAW1S8A7_9CHLO</name>
<feature type="domain" description="ENTH" evidence="6">
    <location>
        <begin position="9"/>
        <end position="121"/>
    </location>
</feature>
<dbReference type="InterPro" id="IPR035802">
    <property type="entry name" value="ENTH/VHS_tepsin"/>
</dbReference>
<proteinExistence type="predicted"/>
<evidence type="ECO:0000256" key="2">
    <source>
        <dbReference type="ARBA" id="ARBA00004601"/>
    </source>
</evidence>
<evidence type="ECO:0000313" key="8">
    <source>
        <dbReference type="Proteomes" id="UP001445335"/>
    </source>
</evidence>
<dbReference type="GO" id="GO:0032588">
    <property type="term" value="C:trans-Golgi network membrane"/>
    <property type="evidence" value="ECO:0007669"/>
    <property type="project" value="TreeGrafter"/>
</dbReference>
<keyword evidence="8" id="KW-1185">Reference proteome</keyword>
<gene>
    <name evidence="7" type="ORF">WJX81_007132</name>
</gene>
<dbReference type="Gene3D" id="1.25.40.90">
    <property type="match status" value="1"/>
</dbReference>
<keyword evidence="4" id="KW-0968">Cytoplasmic vesicle</keyword>
<dbReference type="Proteomes" id="UP001445335">
    <property type="component" value="Unassembled WGS sequence"/>
</dbReference>
<evidence type="ECO:0000256" key="5">
    <source>
        <dbReference type="SAM" id="MobiDB-lite"/>
    </source>
</evidence>
<dbReference type="CDD" id="cd03572">
    <property type="entry name" value="ENTH_like_Tepsin"/>
    <property type="match status" value="1"/>
</dbReference>
<dbReference type="AlphaFoldDB" id="A0AAW1S8A7"/>
<evidence type="ECO:0000256" key="4">
    <source>
        <dbReference type="ARBA" id="ARBA00023329"/>
    </source>
</evidence>
<dbReference type="InterPro" id="IPR039273">
    <property type="entry name" value="TEPSIN"/>
</dbReference>
<feature type="compositionally biased region" description="Gly residues" evidence="5">
    <location>
        <begin position="388"/>
        <end position="400"/>
    </location>
</feature>
<feature type="region of interest" description="Disordered" evidence="5">
    <location>
        <begin position="207"/>
        <end position="239"/>
    </location>
</feature>
<dbReference type="Pfam" id="PF01417">
    <property type="entry name" value="ENTH"/>
    <property type="match status" value="1"/>
</dbReference>
<evidence type="ECO:0000256" key="1">
    <source>
        <dbReference type="ARBA" id="ARBA00004132"/>
    </source>
</evidence>